<feature type="domain" description="HDOD" evidence="3">
    <location>
        <begin position="334"/>
        <end position="544"/>
    </location>
</feature>
<dbReference type="PANTHER" id="PTHR33525">
    <property type="match status" value="1"/>
</dbReference>
<keyword evidence="5" id="KW-1185">Reference proteome</keyword>
<evidence type="ECO:0000259" key="3">
    <source>
        <dbReference type="PROSITE" id="PS51833"/>
    </source>
</evidence>
<feature type="region of interest" description="Disordered" evidence="1">
    <location>
        <begin position="615"/>
        <end position="662"/>
    </location>
</feature>
<dbReference type="EMBL" id="BBYR01000008">
    <property type="protein sequence ID" value="GAP34631.1"/>
    <property type="molecule type" value="Genomic_DNA"/>
</dbReference>
<reference evidence="5" key="1">
    <citation type="submission" date="2015-07" db="EMBL/GenBank/DDBJ databases">
        <title>Discovery of a poly(ethylene terephthalate assimilation.</title>
        <authorList>
            <person name="Yoshida S."/>
            <person name="Hiraga K."/>
            <person name="Takehana T."/>
            <person name="Taniguchi I."/>
            <person name="Yamaji H."/>
            <person name="Maeda Y."/>
            <person name="Toyohara K."/>
            <person name="Miyamoto K."/>
            <person name="Kimura Y."/>
            <person name="Oda K."/>
        </authorList>
    </citation>
    <scope>NUCLEOTIDE SEQUENCE [LARGE SCALE GENOMIC DNA]</scope>
    <source>
        <strain evidence="5">NBRC 110686 / TISTR 2288 / 201-F6</strain>
    </source>
</reference>
<evidence type="ECO:0000259" key="2">
    <source>
        <dbReference type="PROSITE" id="PS50011"/>
    </source>
</evidence>
<dbReference type="InterPro" id="IPR000719">
    <property type="entry name" value="Prot_kinase_dom"/>
</dbReference>
<feature type="compositionally biased region" description="Low complexity" evidence="1">
    <location>
        <begin position="30"/>
        <end position="39"/>
    </location>
</feature>
<dbReference type="PANTHER" id="PTHR33525:SF3">
    <property type="entry name" value="RIBONUCLEASE Y"/>
    <property type="match status" value="1"/>
</dbReference>
<dbReference type="InterPro" id="IPR013976">
    <property type="entry name" value="HDOD"/>
</dbReference>
<dbReference type="SUPFAM" id="SSF56112">
    <property type="entry name" value="Protein kinase-like (PK-like)"/>
    <property type="match status" value="1"/>
</dbReference>
<dbReference type="InterPro" id="IPR052340">
    <property type="entry name" value="RNase_Y/CdgJ"/>
</dbReference>
<dbReference type="STRING" id="1547922.ISF6_5100"/>
<evidence type="ECO:0000256" key="1">
    <source>
        <dbReference type="SAM" id="MobiDB-lite"/>
    </source>
</evidence>
<organism evidence="4 5">
    <name type="scientific">Piscinibacter sakaiensis</name>
    <name type="common">Ideonella sakaiensis</name>
    <dbReference type="NCBI Taxonomy" id="1547922"/>
    <lineage>
        <taxon>Bacteria</taxon>
        <taxon>Pseudomonadati</taxon>
        <taxon>Pseudomonadota</taxon>
        <taxon>Betaproteobacteria</taxon>
        <taxon>Burkholderiales</taxon>
        <taxon>Sphaerotilaceae</taxon>
        <taxon>Piscinibacter</taxon>
    </lineage>
</organism>
<feature type="region of interest" description="Disordered" evidence="1">
    <location>
        <begin position="17"/>
        <end position="39"/>
    </location>
</feature>
<dbReference type="PROSITE" id="PS51833">
    <property type="entry name" value="HDOD"/>
    <property type="match status" value="1"/>
</dbReference>
<sequence>MIAALFAPLRRPALRSNLAMSLPPPPPASAGTTERPAARPATRAFGRFQLRRLLGKSERSMAWLAYDPRVEQDVMLTLPRSQPLDEAALADWRREVDLAARLKHPQVAPPSEIGVQDHWPYVAVDRAYGATLGEWLEAHPGSSALDHVGWICQLLEGLAAVHESGVAHGDLQFHGVLVSEQGQVRLMGLAAASEPELPGGPRPAGQHQRALAVHAGDLQARRERGERDVLCAGLMLYRLLAGQPALDEPDVTASAQRLPPHGRDIVRLPWSLPRPVPEALRAIVNRATSSQERQRYLNARTLLRALDGWRRVDGQDNGGPLALLLDRLRSVGHLPAMPGVGRRVARLAASEAKRTDELSREILQDMALSLEMLRQVNSSLNQAAHASGTVVITVRRAVALMGLEGVRRAAQALRSWPGPLNEHAAARLRRLMDQVRLAAFTAQALRPPGYDGEVIYLVVMLQNLGRLLVGYHFPEEAEQIRQLMRSSPPPPNAEPGTPDLPGLSEEQASLAVLGVGIDALGLAAAKHWGLGDEMQVMMRRLPLDRPVRTADSDLDVLRVLASAANEAVDALQIVEGRRLPAALAQVAQRYARTLSVDARAVKEALDAGQQALRNGLAPEGLDADGTAEEPTGSPGAAADGSPGAAPAVGEASPAPARPPLAA</sequence>
<dbReference type="Gene3D" id="1.10.510.10">
    <property type="entry name" value="Transferase(Phosphotransferase) domain 1"/>
    <property type="match status" value="1"/>
</dbReference>
<feature type="compositionally biased region" description="Low complexity" evidence="1">
    <location>
        <begin position="630"/>
        <end position="654"/>
    </location>
</feature>
<name>A0A0K8NW68_PISS1</name>
<dbReference type="GO" id="GO:0004672">
    <property type="term" value="F:protein kinase activity"/>
    <property type="evidence" value="ECO:0007669"/>
    <property type="project" value="InterPro"/>
</dbReference>
<feature type="region of interest" description="Disordered" evidence="1">
    <location>
        <begin position="484"/>
        <end position="503"/>
    </location>
</feature>
<dbReference type="AlphaFoldDB" id="A0A0K8NW68"/>
<accession>A0A0K8NW68</accession>
<proteinExistence type="predicted"/>
<dbReference type="Proteomes" id="UP000037660">
    <property type="component" value="Unassembled WGS sequence"/>
</dbReference>
<gene>
    <name evidence="4" type="ORF">ISF6_5100</name>
</gene>
<dbReference type="SUPFAM" id="SSF109604">
    <property type="entry name" value="HD-domain/PDEase-like"/>
    <property type="match status" value="1"/>
</dbReference>
<dbReference type="Gene3D" id="1.10.3210.10">
    <property type="entry name" value="Hypothetical protein af1432"/>
    <property type="match status" value="1"/>
</dbReference>
<evidence type="ECO:0000313" key="4">
    <source>
        <dbReference type="EMBL" id="GAP34631.1"/>
    </source>
</evidence>
<dbReference type="GO" id="GO:0005524">
    <property type="term" value="F:ATP binding"/>
    <property type="evidence" value="ECO:0007669"/>
    <property type="project" value="InterPro"/>
</dbReference>
<dbReference type="Pfam" id="PF08668">
    <property type="entry name" value="HDOD"/>
    <property type="match status" value="1"/>
</dbReference>
<dbReference type="InterPro" id="IPR011009">
    <property type="entry name" value="Kinase-like_dom_sf"/>
</dbReference>
<protein>
    <recommendedName>
        <fullName evidence="6">Protein kinase domain-containing protein</fullName>
    </recommendedName>
</protein>
<evidence type="ECO:0008006" key="6">
    <source>
        <dbReference type="Google" id="ProtNLM"/>
    </source>
</evidence>
<dbReference type="PROSITE" id="PS50011">
    <property type="entry name" value="PROTEIN_KINASE_DOM"/>
    <property type="match status" value="1"/>
</dbReference>
<dbReference type="Gene3D" id="3.30.200.20">
    <property type="entry name" value="Phosphorylase Kinase, domain 1"/>
    <property type="match status" value="1"/>
</dbReference>
<feature type="domain" description="Protein kinase" evidence="2">
    <location>
        <begin position="48"/>
        <end position="310"/>
    </location>
</feature>
<dbReference type="Pfam" id="PF00069">
    <property type="entry name" value="Pkinase"/>
    <property type="match status" value="1"/>
</dbReference>
<dbReference type="SMART" id="SM00220">
    <property type="entry name" value="S_TKc"/>
    <property type="match status" value="1"/>
</dbReference>
<evidence type="ECO:0000313" key="5">
    <source>
        <dbReference type="Proteomes" id="UP000037660"/>
    </source>
</evidence>
<reference evidence="4 5" key="2">
    <citation type="journal article" date="2016" name="Science">
        <title>A bacterium that degrades and assimilates poly(ethylene terephthalate).</title>
        <authorList>
            <person name="Yoshida S."/>
            <person name="Hiraga K."/>
            <person name="Takehana T."/>
            <person name="Taniguchi I."/>
            <person name="Yamaji H."/>
            <person name="Maeda Y."/>
            <person name="Toyohara K."/>
            <person name="Miyamoto K."/>
            <person name="Kimura Y."/>
            <person name="Oda K."/>
        </authorList>
    </citation>
    <scope>NUCLEOTIDE SEQUENCE [LARGE SCALE GENOMIC DNA]</scope>
    <source>
        <strain evidence="5">NBRC 110686 / TISTR 2288 / 201-F6</strain>
    </source>
</reference>
<comment type="caution">
    <text evidence="4">The sequence shown here is derived from an EMBL/GenBank/DDBJ whole genome shotgun (WGS) entry which is preliminary data.</text>
</comment>